<evidence type="ECO:0000256" key="12">
    <source>
        <dbReference type="PROSITE-ProRule" id="PRU00043"/>
    </source>
</evidence>
<keyword evidence="4" id="KW-0479">Metal-binding</keyword>
<dbReference type="InterPro" id="IPR002126">
    <property type="entry name" value="Cadherin-like_dom"/>
</dbReference>
<evidence type="ECO:0000256" key="8">
    <source>
        <dbReference type="ARBA" id="ARBA00022989"/>
    </source>
</evidence>
<evidence type="ECO:0000256" key="3">
    <source>
        <dbReference type="ARBA" id="ARBA00022692"/>
    </source>
</evidence>
<evidence type="ECO:0000256" key="11">
    <source>
        <dbReference type="ARBA" id="ARBA00041040"/>
    </source>
</evidence>
<evidence type="ECO:0000259" key="13">
    <source>
        <dbReference type="PROSITE" id="PS50268"/>
    </source>
</evidence>
<evidence type="ECO:0000313" key="14">
    <source>
        <dbReference type="EMBL" id="KAL2090731.1"/>
    </source>
</evidence>
<gene>
    <name evidence="14" type="ORF">ACEWY4_012994</name>
</gene>
<dbReference type="PANTHER" id="PTHR24027">
    <property type="entry name" value="CADHERIN-23"/>
    <property type="match status" value="1"/>
</dbReference>
<dbReference type="AlphaFoldDB" id="A0ABD1JV11"/>
<dbReference type="Pfam" id="PF00028">
    <property type="entry name" value="Cadherin"/>
    <property type="match status" value="1"/>
</dbReference>
<comment type="subcellular location">
    <subcellularLocation>
        <location evidence="1">Cell membrane</location>
        <topology evidence="1">Single-pass type I membrane protein</topology>
    </subcellularLocation>
</comment>
<keyword evidence="9" id="KW-0472">Membrane</keyword>
<dbReference type="Gene3D" id="2.60.40.60">
    <property type="entry name" value="Cadherins"/>
    <property type="match status" value="2"/>
</dbReference>
<proteinExistence type="predicted"/>
<keyword evidence="7" id="KW-0130">Cell adhesion</keyword>
<dbReference type="InterPro" id="IPR015919">
    <property type="entry name" value="Cadherin-like_sf"/>
</dbReference>
<dbReference type="InterPro" id="IPR020894">
    <property type="entry name" value="Cadherin_CS"/>
</dbReference>
<dbReference type="PROSITE" id="PS00232">
    <property type="entry name" value="CADHERIN_1"/>
    <property type="match status" value="1"/>
</dbReference>
<dbReference type="CDD" id="cd11304">
    <property type="entry name" value="Cadherin_repeat"/>
    <property type="match status" value="1"/>
</dbReference>
<dbReference type="GO" id="GO:0005509">
    <property type="term" value="F:calcium ion binding"/>
    <property type="evidence" value="ECO:0007669"/>
    <property type="project" value="UniProtKB-UniRule"/>
</dbReference>
<dbReference type="PROSITE" id="PS50268">
    <property type="entry name" value="CADHERIN_2"/>
    <property type="match status" value="1"/>
</dbReference>
<keyword evidence="2" id="KW-1003">Cell membrane</keyword>
<feature type="domain" description="Cadherin" evidence="13">
    <location>
        <begin position="47"/>
        <end position="118"/>
    </location>
</feature>
<evidence type="ECO:0000256" key="9">
    <source>
        <dbReference type="ARBA" id="ARBA00023136"/>
    </source>
</evidence>
<sequence>MPRSLSLLNEAEPSLRDAAINGKLRHDENGHSESERGVRCPFVIWYYKLSDPADWLRINTSNGEITTLATLDRESPDVKNNIYQATFLAADDGKPVPATGTGTLQIYLTDVNDNAPVLQPREAQVCERSRYGSRINLTATDPDADQSAGPFNFELPPYPPSVRRNWTITQFNGTLINE</sequence>
<dbReference type="Proteomes" id="UP001591681">
    <property type="component" value="Unassembled WGS sequence"/>
</dbReference>
<protein>
    <recommendedName>
        <fullName evidence="11">Cadherin-4</fullName>
    </recommendedName>
</protein>
<evidence type="ECO:0000256" key="4">
    <source>
        <dbReference type="ARBA" id="ARBA00022723"/>
    </source>
</evidence>
<evidence type="ECO:0000256" key="1">
    <source>
        <dbReference type="ARBA" id="ARBA00004251"/>
    </source>
</evidence>
<dbReference type="FunFam" id="2.60.40.60:FF:000027">
    <property type="entry name" value="Cadherin 2"/>
    <property type="match status" value="1"/>
</dbReference>
<keyword evidence="10" id="KW-0325">Glycoprotein</keyword>
<dbReference type="GO" id="GO:0009653">
    <property type="term" value="P:anatomical structure morphogenesis"/>
    <property type="evidence" value="ECO:0007669"/>
    <property type="project" value="UniProtKB-ARBA"/>
</dbReference>
<organism evidence="14 15">
    <name type="scientific">Coilia grayii</name>
    <name type="common">Gray's grenadier anchovy</name>
    <dbReference type="NCBI Taxonomy" id="363190"/>
    <lineage>
        <taxon>Eukaryota</taxon>
        <taxon>Metazoa</taxon>
        <taxon>Chordata</taxon>
        <taxon>Craniata</taxon>
        <taxon>Vertebrata</taxon>
        <taxon>Euteleostomi</taxon>
        <taxon>Actinopterygii</taxon>
        <taxon>Neopterygii</taxon>
        <taxon>Teleostei</taxon>
        <taxon>Clupei</taxon>
        <taxon>Clupeiformes</taxon>
        <taxon>Clupeoidei</taxon>
        <taxon>Engraulidae</taxon>
        <taxon>Coilinae</taxon>
        <taxon>Coilia</taxon>
    </lineage>
</organism>
<keyword evidence="3" id="KW-0812">Transmembrane</keyword>
<dbReference type="GO" id="GO:0005886">
    <property type="term" value="C:plasma membrane"/>
    <property type="evidence" value="ECO:0007669"/>
    <property type="project" value="UniProtKB-SubCell"/>
</dbReference>
<dbReference type="InterPro" id="IPR039808">
    <property type="entry name" value="Cadherin"/>
</dbReference>
<keyword evidence="5" id="KW-0677">Repeat</keyword>
<reference evidence="14 15" key="1">
    <citation type="submission" date="2024-09" db="EMBL/GenBank/DDBJ databases">
        <title>A chromosome-level genome assembly of Gray's grenadier anchovy, Coilia grayii.</title>
        <authorList>
            <person name="Fu Z."/>
        </authorList>
    </citation>
    <scope>NUCLEOTIDE SEQUENCE [LARGE SCALE GENOMIC DNA]</scope>
    <source>
        <strain evidence="14">G4</strain>
        <tissue evidence="14">Muscle</tissue>
    </source>
</reference>
<keyword evidence="8" id="KW-1133">Transmembrane helix</keyword>
<keyword evidence="15" id="KW-1185">Reference proteome</keyword>
<evidence type="ECO:0000313" key="15">
    <source>
        <dbReference type="Proteomes" id="UP001591681"/>
    </source>
</evidence>
<evidence type="ECO:0000256" key="5">
    <source>
        <dbReference type="ARBA" id="ARBA00022737"/>
    </source>
</evidence>
<dbReference type="SUPFAM" id="SSF49313">
    <property type="entry name" value="Cadherin-like"/>
    <property type="match status" value="2"/>
</dbReference>
<keyword evidence="6 12" id="KW-0106">Calcium</keyword>
<evidence type="ECO:0000256" key="2">
    <source>
        <dbReference type="ARBA" id="ARBA00022475"/>
    </source>
</evidence>
<dbReference type="GO" id="GO:0007155">
    <property type="term" value="P:cell adhesion"/>
    <property type="evidence" value="ECO:0007669"/>
    <property type="project" value="UniProtKB-KW"/>
</dbReference>
<evidence type="ECO:0000256" key="7">
    <source>
        <dbReference type="ARBA" id="ARBA00022889"/>
    </source>
</evidence>
<accession>A0ABD1JV11</accession>
<dbReference type="SMART" id="SM00112">
    <property type="entry name" value="CA"/>
    <property type="match status" value="1"/>
</dbReference>
<dbReference type="EMBL" id="JBHFQA010000011">
    <property type="protein sequence ID" value="KAL2090731.1"/>
    <property type="molecule type" value="Genomic_DNA"/>
</dbReference>
<evidence type="ECO:0000256" key="6">
    <source>
        <dbReference type="ARBA" id="ARBA00022837"/>
    </source>
</evidence>
<comment type="caution">
    <text evidence="14">The sequence shown here is derived from an EMBL/GenBank/DDBJ whole genome shotgun (WGS) entry which is preliminary data.</text>
</comment>
<name>A0ABD1JV11_9TELE</name>
<dbReference type="PRINTS" id="PR00205">
    <property type="entry name" value="CADHERIN"/>
</dbReference>
<dbReference type="PANTHER" id="PTHR24027:SF81">
    <property type="entry name" value="CADHERIN-4"/>
    <property type="match status" value="1"/>
</dbReference>
<evidence type="ECO:0000256" key="10">
    <source>
        <dbReference type="ARBA" id="ARBA00023180"/>
    </source>
</evidence>